<name>A0A8H3VC50_VENIN</name>
<sequence>MSAIAAASRDALRCLKKDHWTVRKPVISPARWTARSIATTTLPPSEFRPHESVSIPLPEERIETTLPVSPSSHTAIELGKTLPPTLLEFFRRFPPSGSYAMGPQRPARPTGTPKPEEILLACTPLADPTYNPFQTWKNPITGRWRPPMFSLRRQAELVKKAMNYGVAELLPHTNKMPWVKAQKREEQGLRVKGTGVGEKVKGKAWERTVKGRLEKRRRAMLEMPKLVQQWKQRGHGRGWKKWPK</sequence>
<dbReference type="InterPro" id="IPR040922">
    <property type="entry name" value="Ribosomal_mL59_dom"/>
</dbReference>
<evidence type="ECO:0000313" key="4">
    <source>
        <dbReference type="EMBL" id="KAE9992745.1"/>
    </source>
</evidence>
<comment type="caution">
    <text evidence="3">The sequence shown here is derived from an EMBL/GenBank/DDBJ whole genome shotgun (WGS) entry which is preliminary data.</text>
</comment>
<evidence type="ECO:0000313" key="2">
    <source>
        <dbReference type="EMBL" id="KAE9962346.1"/>
    </source>
</evidence>
<reference evidence="3 5" key="1">
    <citation type="submission" date="2018-12" db="EMBL/GenBank/DDBJ databases">
        <title>Venturia inaequalis Genome Resource.</title>
        <authorList>
            <person name="Lichtner F.J."/>
        </authorList>
    </citation>
    <scope>NUCLEOTIDE SEQUENCE [LARGE SCALE GENOMIC DNA]</scope>
    <source>
        <strain evidence="3 5">120213</strain>
        <strain evidence="2">Bline_iso_100314</strain>
        <strain evidence="4 6">DMI_063113</strain>
    </source>
</reference>
<evidence type="ECO:0000313" key="3">
    <source>
        <dbReference type="EMBL" id="KAE9984259.1"/>
    </source>
</evidence>
<dbReference type="Proteomes" id="UP000433883">
    <property type="component" value="Unassembled WGS sequence"/>
</dbReference>
<dbReference type="AlphaFoldDB" id="A0A8H3VC50"/>
<dbReference type="Pfam" id="PF18126">
    <property type="entry name" value="Mitoc_mL59"/>
    <property type="match status" value="1"/>
</dbReference>
<accession>A0A8H3VC50</accession>
<dbReference type="GO" id="GO:0003735">
    <property type="term" value="F:structural constituent of ribosome"/>
    <property type="evidence" value="ECO:0007669"/>
    <property type="project" value="InterPro"/>
</dbReference>
<feature type="domain" description="Large ribosomal subunit protein mL59" evidence="1">
    <location>
        <begin position="85"/>
        <end position="232"/>
    </location>
</feature>
<dbReference type="OrthoDB" id="18529at2759"/>
<dbReference type="InterPro" id="IPR037507">
    <property type="entry name" value="Ribosomal_mL59"/>
</dbReference>
<dbReference type="GO" id="GO:0005762">
    <property type="term" value="C:mitochondrial large ribosomal subunit"/>
    <property type="evidence" value="ECO:0007669"/>
    <property type="project" value="InterPro"/>
</dbReference>
<gene>
    <name evidence="2" type="ORF">BLS_000453</name>
    <name evidence="4" type="ORF">EG327_007821</name>
    <name evidence="3" type="ORF">EG328_008935</name>
</gene>
<dbReference type="EMBL" id="WNWR01000048">
    <property type="protein sequence ID" value="KAE9992745.1"/>
    <property type="molecule type" value="Genomic_DNA"/>
</dbReference>
<organism evidence="3 5">
    <name type="scientific">Venturia inaequalis</name>
    <name type="common">Apple scab fungus</name>
    <dbReference type="NCBI Taxonomy" id="5025"/>
    <lineage>
        <taxon>Eukaryota</taxon>
        <taxon>Fungi</taxon>
        <taxon>Dikarya</taxon>
        <taxon>Ascomycota</taxon>
        <taxon>Pezizomycotina</taxon>
        <taxon>Dothideomycetes</taxon>
        <taxon>Pleosporomycetidae</taxon>
        <taxon>Venturiales</taxon>
        <taxon>Venturiaceae</taxon>
        <taxon>Venturia</taxon>
    </lineage>
</organism>
<dbReference type="Proteomes" id="UP000490939">
    <property type="component" value="Unassembled WGS sequence"/>
</dbReference>
<dbReference type="EMBL" id="WNWS01000052">
    <property type="protein sequence ID" value="KAE9984259.1"/>
    <property type="molecule type" value="Genomic_DNA"/>
</dbReference>
<evidence type="ECO:0000259" key="1">
    <source>
        <dbReference type="Pfam" id="PF18126"/>
    </source>
</evidence>
<evidence type="ECO:0000313" key="6">
    <source>
        <dbReference type="Proteomes" id="UP000490939"/>
    </source>
</evidence>
<dbReference type="PANTHER" id="PTHR28041">
    <property type="entry name" value="54S RIBOSOMAL PROTEIN L25, MITOCHONDRIAL"/>
    <property type="match status" value="1"/>
</dbReference>
<dbReference type="Proteomes" id="UP000447873">
    <property type="component" value="Unassembled WGS sequence"/>
</dbReference>
<keyword evidence="6" id="KW-1185">Reference proteome</keyword>
<protein>
    <recommendedName>
        <fullName evidence="1">Large ribosomal subunit protein mL59 domain-containing protein</fullName>
    </recommendedName>
</protein>
<dbReference type="PANTHER" id="PTHR28041:SF1">
    <property type="entry name" value="LARGE RIBOSOMAL SUBUNIT PROTEIN ML59"/>
    <property type="match status" value="1"/>
</dbReference>
<evidence type="ECO:0000313" key="5">
    <source>
        <dbReference type="Proteomes" id="UP000447873"/>
    </source>
</evidence>
<proteinExistence type="predicted"/>
<dbReference type="EMBL" id="WNWQ01001081">
    <property type="protein sequence ID" value="KAE9962346.1"/>
    <property type="molecule type" value="Genomic_DNA"/>
</dbReference>